<evidence type="ECO:0000313" key="3">
    <source>
        <dbReference type="Proteomes" id="UP000192273"/>
    </source>
</evidence>
<dbReference type="Pfam" id="PF03992">
    <property type="entry name" value="ABM"/>
    <property type="match status" value="1"/>
</dbReference>
<dbReference type="AlphaFoldDB" id="A0A1V0RSK1"/>
<dbReference type="EMBL" id="CP020474">
    <property type="protein sequence ID" value="ARE84739.1"/>
    <property type="molecule type" value="Genomic_DNA"/>
</dbReference>
<dbReference type="Gene3D" id="3.30.70.100">
    <property type="match status" value="1"/>
</dbReference>
<dbReference type="PROSITE" id="PS51725">
    <property type="entry name" value="ABM"/>
    <property type="match status" value="1"/>
</dbReference>
<reference evidence="2 3" key="1">
    <citation type="submission" date="2017-03" db="EMBL/GenBank/DDBJ databases">
        <title>Genome Sequence of Roseovarius mucosus strain SMR3 Isolated from a culture of the Diatom Skeletonema marinoi.</title>
        <authorList>
            <person name="Topel M."/>
            <person name="Pinder M."/>
            <person name="Johansson O.N."/>
            <person name="Kourtchenko O."/>
            <person name="Godhe A."/>
            <person name="Clarke A.K."/>
        </authorList>
    </citation>
    <scope>NUCLEOTIDE SEQUENCE [LARGE SCALE GENOMIC DNA]</scope>
    <source>
        <strain evidence="2 3">SMR3</strain>
    </source>
</reference>
<dbReference type="SUPFAM" id="SSF54909">
    <property type="entry name" value="Dimeric alpha+beta barrel"/>
    <property type="match status" value="1"/>
</dbReference>
<protein>
    <submittedName>
        <fullName evidence="2">Antibiotic biosynthesis monooxygenase</fullName>
    </submittedName>
</protein>
<dbReference type="GO" id="GO:0004497">
    <property type="term" value="F:monooxygenase activity"/>
    <property type="evidence" value="ECO:0007669"/>
    <property type="project" value="UniProtKB-KW"/>
</dbReference>
<dbReference type="OrthoDB" id="9798157at2"/>
<sequence>MVIEIATFQLAPGKAAEFFKAMENAAMHLRTAQGYRGHTVGLGVEAPGTATLIVAWRSYADHVEHFEPSTAHEQFVGILDGLYDGEISVMHVEAESPQGPVSLPIFQSEA</sequence>
<dbReference type="InterPro" id="IPR011008">
    <property type="entry name" value="Dimeric_a/b-barrel"/>
</dbReference>
<dbReference type="RefSeq" id="WP_081507971.1">
    <property type="nucleotide sequence ID" value="NZ_CP020474.1"/>
</dbReference>
<keyword evidence="2" id="KW-0560">Oxidoreductase</keyword>
<accession>A0A1V0RSK1</accession>
<keyword evidence="3" id="KW-1185">Reference proteome</keyword>
<evidence type="ECO:0000259" key="1">
    <source>
        <dbReference type="PROSITE" id="PS51725"/>
    </source>
</evidence>
<proteinExistence type="predicted"/>
<gene>
    <name evidence="2" type="ORF">ROSMUCSMR3_03277</name>
</gene>
<dbReference type="Proteomes" id="UP000192273">
    <property type="component" value="Chromosome"/>
</dbReference>
<organism evidence="2 3">
    <name type="scientific">Roseovarius mucosus</name>
    <dbReference type="NCBI Taxonomy" id="215743"/>
    <lineage>
        <taxon>Bacteria</taxon>
        <taxon>Pseudomonadati</taxon>
        <taxon>Pseudomonadota</taxon>
        <taxon>Alphaproteobacteria</taxon>
        <taxon>Rhodobacterales</taxon>
        <taxon>Roseobacteraceae</taxon>
        <taxon>Roseovarius</taxon>
    </lineage>
</organism>
<dbReference type="KEGG" id="rmm:ROSMUCSMR3_03277"/>
<name>A0A1V0RSK1_9RHOB</name>
<feature type="domain" description="ABM" evidence="1">
    <location>
        <begin position="2"/>
        <end position="90"/>
    </location>
</feature>
<keyword evidence="2" id="KW-0503">Monooxygenase</keyword>
<evidence type="ECO:0000313" key="2">
    <source>
        <dbReference type="EMBL" id="ARE84739.1"/>
    </source>
</evidence>
<dbReference type="InterPro" id="IPR007138">
    <property type="entry name" value="ABM_dom"/>
</dbReference>